<name>A0A8D1VKD7_PIG</name>
<dbReference type="GO" id="GO:0008173">
    <property type="term" value="F:RNA methyltransferase activity"/>
    <property type="evidence" value="ECO:0007669"/>
    <property type="project" value="InterPro"/>
</dbReference>
<dbReference type="SMR" id="A0A8D1VKD7"/>
<dbReference type="PROSITE" id="PS51686">
    <property type="entry name" value="SAM_MT_RSMB_NOP"/>
    <property type="match status" value="1"/>
</dbReference>
<evidence type="ECO:0000256" key="6">
    <source>
        <dbReference type="PROSITE-ProRule" id="PRU01023"/>
    </source>
</evidence>
<sequence>MSVFPKISLRLEVENYLKANFLNKEVVSAFGKQEAERKFETLLQNLSHPPSFTTVRVNTHLASVQHVKTLLHDELQKVFSLLLRPRKNIKQQHCEVIVGAQCGNAVLRGAHVYVPGIVSASKFMKGGDTVSVYSDIKGKCKKGAKEFDGTKIFLGNGISELSRKEIFSGLPDLKGIGIRMTEPVYLSPSFDDVLPGYLFLQNLPSAVVTHVLDPQPGERILDLCAAPGGKTTHIAARMRDQGEVIALDKIANKVEKIKQNALLLGLNSIRAFCFDGTKALKLDTDTEGEPPFLPESFDRILLDAPCSGMGQRPNMACTWTLKEVTSYQPLQRKLFTVAVELLKPGGVLVYSTFAWALGTFPCLQLQRQDPQIGGAGMMGAGLTSEQLKQLQRFDPSMVPSWDTDIDSLRDTRAEDMIRLANQDCIGFFIAKFVKGKNTKVKAPQGAI</sequence>
<dbReference type="Gene3D" id="2.30.130.10">
    <property type="entry name" value="PUA domain"/>
    <property type="match status" value="1"/>
</dbReference>
<comment type="caution">
    <text evidence="6">Lacks conserved residue(s) required for the propagation of feature annotation.</text>
</comment>
<dbReference type="CDD" id="cd02440">
    <property type="entry name" value="AdoMet_MTases"/>
    <property type="match status" value="1"/>
</dbReference>
<dbReference type="Pfam" id="PF01189">
    <property type="entry name" value="Methyltr_RsmB-F"/>
    <property type="match status" value="1"/>
</dbReference>
<evidence type="ECO:0000256" key="4">
    <source>
        <dbReference type="ARBA" id="ARBA00022691"/>
    </source>
</evidence>
<dbReference type="PANTHER" id="PTHR22807">
    <property type="entry name" value="NOP2 YEAST -RELATED NOL1/NOP2/FMU SUN DOMAIN-CONTAINING"/>
    <property type="match status" value="1"/>
</dbReference>
<dbReference type="InterPro" id="IPR018314">
    <property type="entry name" value="RsmB/NOL1/NOP2-like_CS"/>
</dbReference>
<dbReference type="SUPFAM" id="SSF53335">
    <property type="entry name" value="S-adenosyl-L-methionine-dependent methyltransferases"/>
    <property type="match status" value="1"/>
</dbReference>
<dbReference type="InterPro" id="IPR023267">
    <property type="entry name" value="RCMT"/>
</dbReference>
<reference evidence="8" key="1">
    <citation type="submission" date="2025-08" db="UniProtKB">
        <authorList>
            <consortium name="Ensembl"/>
        </authorList>
    </citation>
    <scope>IDENTIFICATION</scope>
</reference>
<evidence type="ECO:0000256" key="1">
    <source>
        <dbReference type="ARBA" id="ARBA00007494"/>
    </source>
</evidence>
<dbReference type="PANTHER" id="PTHR22807:SF34">
    <property type="entry name" value="TRNA (CYTOSINE(72)-C(5))-METHYLTRANSFERASE NSUN6"/>
    <property type="match status" value="1"/>
</dbReference>
<dbReference type="InterPro" id="IPR001678">
    <property type="entry name" value="MeTrfase_RsmB-F_NOP2_dom"/>
</dbReference>
<keyword evidence="2 6" id="KW-0489">Methyltransferase</keyword>
<dbReference type="SMART" id="SM00359">
    <property type="entry name" value="PUA"/>
    <property type="match status" value="1"/>
</dbReference>
<dbReference type="PRINTS" id="PR02008">
    <property type="entry name" value="RCMTFAMILY"/>
</dbReference>
<dbReference type="SUPFAM" id="SSF88697">
    <property type="entry name" value="PUA domain-like"/>
    <property type="match status" value="1"/>
</dbReference>
<dbReference type="InterPro" id="IPR036974">
    <property type="entry name" value="PUA_sf"/>
</dbReference>
<dbReference type="GO" id="GO:0001510">
    <property type="term" value="P:RNA methylation"/>
    <property type="evidence" value="ECO:0007669"/>
    <property type="project" value="InterPro"/>
</dbReference>
<dbReference type="CDD" id="cd21150">
    <property type="entry name" value="PUA_NSun6-like"/>
    <property type="match status" value="1"/>
</dbReference>
<feature type="binding site" evidence="6">
    <location>
        <begin position="224"/>
        <end position="230"/>
    </location>
    <ligand>
        <name>S-adenosyl-L-methionine</name>
        <dbReference type="ChEBI" id="CHEBI:59789"/>
    </ligand>
</feature>
<keyword evidence="4 6" id="KW-0949">S-adenosyl-L-methionine</keyword>
<dbReference type="Ensembl" id="ENSSSCT00060060119.1">
    <property type="protein sequence ID" value="ENSSSCP00060025775.1"/>
    <property type="gene ID" value="ENSSSCG00060044323.1"/>
</dbReference>
<evidence type="ECO:0000256" key="3">
    <source>
        <dbReference type="ARBA" id="ARBA00022679"/>
    </source>
</evidence>
<evidence type="ECO:0000256" key="2">
    <source>
        <dbReference type="ARBA" id="ARBA00022603"/>
    </source>
</evidence>
<dbReference type="InterPro" id="IPR029063">
    <property type="entry name" value="SAM-dependent_MTases_sf"/>
</dbReference>
<dbReference type="PROSITE" id="PS01153">
    <property type="entry name" value="NOL1_NOP2_SUN"/>
    <property type="match status" value="1"/>
</dbReference>
<evidence type="ECO:0000259" key="7">
    <source>
        <dbReference type="PROSITE" id="PS51686"/>
    </source>
</evidence>
<dbReference type="InterPro" id="IPR002478">
    <property type="entry name" value="PUA"/>
</dbReference>
<proteinExistence type="inferred from homology"/>
<organism evidence="8 9">
    <name type="scientific">Sus scrofa</name>
    <name type="common">Pig</name>
    <dbReference type="NCBI Taxonomy" id="9823"/>
    <lineage>
        <taxon>Eukaryota</taxon>
        <taxon>Metazoa</taxon>
        <taxon>Chordata</taxon>
        <taxon>Craniata</taxon>
        <taxon>Vertebrata</taxon>
        <taxon>Euteleostomi</taxon>
        <taxon>Mammalia</taxon>
        <taxon>Eutheria</taxon>
        <taxon>Laurasiatheria</taxon>
        <taxon>Artiodactyla</taxon>
        <taxon>Suina</taxon>
        <taxon>Suidae</taxon>
        <taxon>Sus</taxon>
    </lineage>
</organism>
<feature type="binding site" evidence="6">
    <location>
        <position position="275"/>
    </location>
    <ligand>
        <name>S-adenosyl-L-methionine</name>
        <dbReference type="ChEBI" id="CHEBI:59789"/>
    </ligand>
</feature>
<dbReference type="Gene3D" id="3.40.50.150">
    <property type="entry name" value="Vaccinia Virus protein VP39"/>
    <property type="match status" value="1"/>
</dbReference>
<feature type="domain" description="SAM-dependent MTase RsmB/NOP-type" evidence="7">
    <location>
        <begin position="123"/>
        <end position="435"/>
    </location>
</feature>
<dbReference type="AlphaFoldDB" id="A0A8D1VKD7"/>
<evidence type="ECO:0000313" key="8">
    <source>
        <dbReference type="Ensembl" id="ENSSSCP00060025775.1"/>
    </source>
</evidence>
<feature type="binding site" evidence="6">
    <location>
        <position position="303"/>
    </location>
    <ligand>
        <name>S-adenosyl-L-methionine</name>
        <dbReference type="ChEBI" id="CHEBI:59789"/>
    </ligand>
</feature>
<accession>A0A8D1VKD7</accession>
<feature type="binding site" evidence="6">
    <location>
        <position position="248"/>
    </location>
    <ligand>
        <name>S-adenosyl-L-methionine</name>
        <dbReference type="ChEBI" id="CHEBI:59789"/>
    </ligand>
</feature>
<evidence type="ECO:0000313" key="9">
    <source>
        <dbReference type="Proteomes" id="UP000694723"/>
    </source>
</evidence>
<comment type="similarity">
    <text evidence="1 6">Belongs to the class I-like SAM-binding methyltransferase superfamily. RsmB/NOP family.</text>
</comment>
<dbReference type="InterPro" id="IPR049560">
    <property type="entry name" value="MeTrfase_RsmB-F_NOP2_cat"/>
</dbReference>
<evidence type="ECO:0000256" key="5">
    <source>
        <dbReference type="ARBA" id="ARBA00022884"/>
    </source>
</evidence>
<dbReference type="InterPro" id="IPR015947">
    <property type="entry name" value="PUA-like_sf"/>
</dbReference>
<dbReference type="Proteomes" id="UP000694723">
    <property type="component" value="Unplaced"/>
</dbReference>
<keyword evidence="5 6" id="KW-0694">RNA-binding</keyword>
<protein>
    <recommendedName>
        <fullName evidence="7">SAM-dependent MTase RsmB/NOP-type domain-containing protein</fullName>
    </recommendedName>
</protein>
<keyword evidence="3 6" id="KW-0808">Transferase</keyword>
<dbReference type="GO" id="GO:0003723">
    <property type="term" value="F:RNA binding"/>
    <property type="evidence" value="ECO:0007669"/>
    <property type="project" value="UniProtKB-UniRule"/>
</dbReference>
<dbReference type="PROSITE" id="PS50890">
    <property type="entry name" value="PUA"/>
    <property type="match status" value="1"/>
</dbReference>